<sequence length="86" mass="9955">MAKKDLWIPFFLEGVRFNGIVPTKEDWGEVTDRYKEEGGVEFLKRARAFSALPSKKKRVVPRFGFTSEHKGAPMLGEWAREQNIEL</sequence>
<proteinExistence type="predicted"/>
<comment type="caution">
    <text evidence="1">The sequence shown here is derived from an EMBL/GenBank/DDBJ whole genome shotgun (WGS) entry which is preliminary data.</text>
</comment>
<dbReference type="AlphaFoldDB" id="A0A0G1L8W5"/>
<name>A0A0G1L8W5_9BACT</name>
<evidence type="ECO:0000313" key="1">
    <source>
        <dbReference type="EMBL" id="KKT92315.1"/>
    </source>
</evidence>
<gene>
    <name evidence="1" type="ORF">UW92_C0003G0032</name>
</gene>
<dbReference type="EMBL" id="LCKF01000003">
    <property type="protein sequence ID" value="KKT92315.1"/>
    <property type="molecule type" value="Genomic_DNA"/>
</dbReference>
<organism evidence="1 2">
    <name type="scientific">Candidatus Jorgensenbacteria bacterium GW2011_GWA2_45_13</name>
    <dbReference type="NCBI Taxonomy" id="1618662"/>
    <lineage>
        <taxon>Bacteria</taxon>
        <taxon>Candidatus Joergenseniibacteriota</taxon>
    </lineage>
</organism>
<evidence type="ECO:0000313" key="2">
    <source>
        <dbReference type="Proteomes" id="UP000033966"/>
    </source>
</evidence>
<accession>A0A0G1L8W5</accession>
<dbReference type="Proteomes" id="UP000033966">
    <property type="component" value="Unassembled WGS sequence"/>
</dbReference>
<protein>
    <submittedName>
        <fullName evidence="1">Uncharacterized protein</fullName>
    </submittedName>
</protein>
<reference evidence="1 2" key="1">
    <citation type="journal article" date="2015" name="Nature">
        <title>rRNA introns, odd ribosomes, and small enigmatic genomes across a large radiation of phyla.</title>
        <authorList>
            <person name="Brown C.T."/>
            <person name="Hug L.A."/>
            <person name="Thomas B.C."/>
            <person name="Sharon I."/>
            <person name="Castelle C.J."/>
            <person name="Singh A."/>
            <person name="Wilkins M.J."/>
            <person name="Williams K.H."/>
            <person name="Banfield J.F."/>
        </authorList>
    </citation>
    <scope>NUCLEOTIDE SEQUENCE [LARGE SCALE GENOMIC DNA]</scope>
</reference>